<feature type="binding site" description="axial binding residue" evidence="9">
    <location>
        <position position="45"/>
    </location>
    <ligand>
        <name>heme</name>
        <dbReference type="ChEBI" id="CHEBI:30413"/>
    </ligand>
    <ligandPart>
        <name>Fe</name>
        <dbReference type="ChEBI" id="CHEBI:18248"/>
    </ligandPart>
</feature>
<gene>
    <name evidence="13" type="ORF">OHC33_004751</name>
</gene>
<evidence type="ECO:0000256" key="4">
    <source>
        <dbReference type="ARBA" id="ARBA00022525"/>
    </source>
</evidence>
<dbReference type="PROSITE" id="PS52012">
    <property type="entry name" value="CFEM"/>
    <property type="match status" value="1"/>
</dbReference>
<dbReference type="Proteomes" id="UP001316803">
    <property type="component" value="Unassembled WGS sequence"/>
</dbReference>
<evidence type="ECO:0000256" key="2">
    <source>
        <dbReference type="ARBA" id="ARBA00004613"/>
    </source>
</evidence>
<feature type="domain" description="CFEM" evidence="12">
    <location>
        <begin position="1"/>
        <end position="108"/>
    </location>
</feature>
<evidence type="ECO:0000256" key="10">
    <source>
        <dbReference type="SAM" id="MobiDB-lite"/>
    </source>
</evidence>
<comment type="similarity">
    <text evidence="3">Belongs to the RBT5 family.</text>
</comment>
<feature type="region of interest" description="Disordered" evidence="10">
    <location>
        <begin position="193"/>
        <end position="214"/>
    </location>
</feature>
<protein>
    <recommendedName>
        <fullName evidence="12">CFEM domain-containing protein</fullName>
    </recommendedName>
</protein>
<comment type="caution">
    <text evidence="9">Lacks conserved residue(s) required for the propagation of feature annotation.</text>
</comment>
<name>A0AAN8EZ44_9EURO</name>
<dbReference type="AlphaFoldDB" id="A0AAN8EZ44"/>
<dbReference type="GO" id="GO:0046872">
    <property type="term" value="F:metal ion binding"/>
    <property type="evidence" value="ECO:0007669"/>
    <property type="project" value="UniProtKB-UniRule"/>
</dbReference>
<feature type="compositionally biased region" description="Low complexity" evidence="10">
    <location>
        <begin position="96"/>
        <end position="137"/>
    </location>
</feature>
<keyword evidence="6 11" id="KW-0732">Signal</keyword>
<evidence type="ECO:0000256" key="1">
    <source>
        <dbReference type="ARBA" id="ARBA00004589"/>
    </source>
</evidence>
<evidence type="ECO:0000256" key="6">
    <source>
        <dbReference type="ARBA" id="ARBA00022729"/>
    </source>
</evidence>
<reference evidence="13 14" key="1">
    <citation type="submission" date="2022-12" db="EMBL/GenBank/DDBJ databases">
        <title>Genomic features and morphological characterization of a novel Knufia sp. strain isolated from spacecraft assembly facility.</title>
        <authorList>
            <person name="Teixeira M."/>
            <person name="Chander A.M."/>
            <person name="Stajich J.E."/>
            <person name="Venkateswaran K."/>
        </authorList>
    </citation>
    <scope>NUCLEOTIDE SEQUENCE [LARGE SCALE GENOMIC DNA]</scope>
    <source>
        <strain evidence="13 14">FJI-L2-BK-P2</strain>
    </source>
</reference>
<evidence type="ECO:0000256" key="9">
    <source>
        <dbReference type="PROSITE-ProRule" id="PRU01356"/>
    </source>
</evidence>
<keyword evidence="9" id="KW-0408">Iron</keyword>
<keyword evidence="4" id="KW-0964">Secreted</keyword>
<feature type="disulfide bond" evidence="9">
    <location>
        <begin position="41"/>
        <end position="48"/>
    </location>
</feature>
<evidence type="ECO:0000313" key="13">
    <source>
        <dbReference type="EMBL" id="KAK5954178.1"/>
    </source>
</evidence>
<evidence type="ECO:0000256" key="7">
    <source>
        <dbReference type="ARBA" id="ARBA00023157"/>
    </source>
</evidence>
<proteinExistence type="inferred from homology"/>
<sequence>MRATVLSTLIGLSSLALAQDLASLPVCAQTAALGATASTGCAPADVACLCTNFGSLQGAIQAGCTSVSDQQAACAWGNSACASYGVNIPCDTGAGAAPAETPTDTGSAPPADADTTDAAAPPADTGAAVVDPAAGGSSTPLVPEEGVTPSGTDMAATAGTDMMTGTDSMTSSMTSMPTSMMSSSMMNGTMTSHMSGSGSNMTHSATMSGSMSASATGSGPTSMYTGAASAAAGRGGVFVGVMGVAAVFAFF</sequence>
<keyword evidence="5" id="KW-0325">Glycoprotein</keyword>
<keyword evidence="5" id="KW-0336">GPI-anchor</keyword>
<keyword evidence="5" id="KW-0472">Membrane</keyword>
<evidence type="ECO:0000313" key="14">
    <source>
        <dbReference type="Proteomes" id="UP001316803"/>
    </source>
</evidence>
<evidence type="ECO:0000259" key="12">
    <source>
        <dbReference type="PROSITE" id="PS52012"/>
    </source>
</evidence>
<feature type="signal peptide" evidence="11">
    <location>
        <begin position="1"/>
        <end position="18"/>
    </location>
</feature>
<keyword evidence="14" id="KW-1185">Reference proteome</keyword>
<keyword evidence="7 9" id="KW-1015">Disulfide bond</keyword>
<dbReference type="GO" id="GO:0005576">
    <property type="term" value="C:extracellular region"/>
    <property type="evidence" value="ECO:0007669"/>
    <property type="project" value="UniProtKB-SubCell"/>
</dbReference>
<dbReference type="GO" id="GO:0098552">
    <property type="term" value="C:side of membrane"/>
    <property type="evidence" value="ECO:0007669"/>
    <property type="project" value="UniProtKB-KW"/>
</dbReference>
<keyword evidence="9" id="KW-0479">Metal-binding</keyword>
<dbReference type="EMBL" id="JAKLMC020000009">
    <property type="protein sequence ID" value="KAK5954178.1"/>
    <property type="molecule type" value="Genomic_DNA"/>
</dbReference>
<accession>A0AAN8EZ44</accession>
<comment type="caution">
    <text evidence="13">The sequence shown here is derived from an EMBL/GenBank/DDBJ whole genome shotgun (WGS) entry which is preliminary data.</text>
</comment>
<feature type="chain" id="PRO_5042887931" description="CFEM domain-containing protein" evidence="11">
    <location>
        <begin position="19"/>
        <end position="251"/>
    </location>
</feature>
<evidence type="ECO:0000256" key="8">
    <source>
        <dbReference type="ARBA" id="ARBA00023288"/>
    </source>
</evidence>
<evidence type="ECO:0000256" key="3">
    <source>
        <dbReference type="ARBA" id="ARBA00010031"/>
    </source>
</evidence>
<evidence type="ECO:0000256" key="5">
    <source>
        <dbReference type="ARBA" id="ARBA00022622"/>
    </source>
</evidence>
<dbReference type="InterPro" id="IPR008427">
    <property type="entry name" value="Extracellular_membr_CFEM_dom"/>
</dbReference>
<keyword evidence="9" id="KW-0349">Heme</keyword>
<comment type="subcellular location">
    <subcellularLocation>
        <location evidence="1">Membrane</location>
        <topology evidence="1">Lipid-anchor</topology>
        <topology evidence="1">GPI-anchor</topology>
    </subcellularLocation>
    <subcellularLocation>
        <location evidence="2">Secreted</location>
    </subcellularLocation>
</comment>
<evidence type="ECO:0000256" key="11">
    <source>
        <dbReference type="SAM" id="SignalP"/>
    </source>
</evidence>
<organism evidence="13 14">
    <name type="scientific">Knufia fluminis</name>
    <dbReference type="NCBI Taxonomy" id="191047"/>
    <lineage>
        <taxon>Eukaryota</taxon>
        <taxon>Fungi</taxon>
        <taxon>Dikarya</taxon>
        <taxon>Ascomycota</taxon>
        <taxon>Pezizomycotina</taxon>
        <taxon>Eurotiomycetes</taxon>
        <taxon>Chaetothyriomycetidae</taxon>
        <taxon>Chaetothyriales</taxon>
        <taxon>Trichomeriaceae</taxon>
        <taxon>Knufia</taxon>
    </lineage>
</organism>
<keyword evidence="8" id="KW-0449">Lipoprotein</keyword>
<feature type="region of interest" description="Disordered" evidence="10">
    <location>
        <begin position="96"/>
        <end position="151"/>
    </location>
</feature>